<evidence type="ECO:0000313" key="4">
    <source>
        <dbReference type="Proteomes" id="UP000232533"/>
    </source>
</evidence>
<sequence>MKSFSRFFVAPCLLIICLLVGCSDDDAVGNAQEEEFLSAQIDGEEFMVDRVVGIVSCKKHLNDYGGIDLLIKAGNTNGEIMEIFVGDYVGPGNYYF</sequence>
<keyword evidence="3" id="KW-1185">Reference proteome</keyword>
<evidence type="ECO:0000313" key="3">
    <source>
        <dbReference type="Proteomes" id="UP000176009"/>
    </source>
</evidence>
<dbReference type="AlphaFoldDB" id="A0A2N0TYJ8"/>
<comment type="caution">
    <text evidence="2">The sequence shown here is derived from an EMBL/GenBank/DDBJ whole genome shotgun (WGS) entry which is preliminary data.</text>
</comment>
<proteinExistence type="predicted"/>
<dbReference type="PROSITE" id="PS51257">
    <property type="entry name" value="PROKAR_LIPOPROTEIN"/>
    <property type="match status" value="1"/>
</dbReference>
<name>A0A2N0TYJ8_9FLAO</name>
<dbReference type="RefSeq" id="WP_070053762.1">
    <property type="nucleotide sequence ID" value="NZ_FVZF01000002.1"/>
</dbReference>
<reference evidence="1 3" key="2">
    <citation type="submission" date="2016-09" db="EMBL/GenBank/DDBJ databases">
        <title>Genome Sequence of Salegentibacter salarius,Isolated from a Marine Solar Saltern of the Yellow Sea in South Korea.</title>
        <authorList>
            <person name="Zheng Q."/>
            <person name="Liu Y."/>
        </authorList>
    </citation>
    <scope>NUCLEOTIDE SEQUENCE [LARGE SCALE GENOMIC DNA]</scope>
    <source>
        <strain evidence="1 3">KCTC 12974</strain>
    </source>
</reference>
<dbReference type="Proteomes" id="UP000232533">
    <property type="component" value="Unassembled WGS sequence"/>
</dbReference>
<dbReference type="EMBL" id="MJBR01000012">
    <property type="protein sequence ID" value="OEY72916.1"/>
    <property type="molecule type" value="Genomic_DNA"/>
</dbReference>
<dbReference type="Proteomes" id="UP000176009">
    <property type="component" value="Unassembled WGS sequence"/>
</dbReference>
<protein>
    <submittedName>
        <fullName evidence="2">Uncharacterized protein</fullName>
    </submittedName>
</protein>
<evidence type="ECO:0000313" key="1">
    <source>
        <dbReference type="EMBL" id="OEY72916.1"/>
    </source>
</evidence>
<gene>
    <name evidence="2" type="ORF">APR40_01645</name>
    <name evidence="1" type="ORF">BHS39_01645</name>
</gene>
<dbReference type="EMBL" id="LKTR01000012">
    <property type="protein sequence ID" value="PKD19815.1"/>
    <property type="molecule type" value="Genomic_DNA"/>
</dbReference>
<dbReference type="OrthoDB" id="1435537at2"/>
<reference evidence="2 4" key="1">
    <citation type="submission" date="2015-10" db="EMBL/GenBank/DDBJ databases">
        <title>Draft genome sequence of Salegentibacter salinarum KCTC 12975.</title>
        <authorList>
            <person name="Lin W."/>
            <person name="Zheng Q."/>
        </authorList>
    </citation>
    <scope>NUCLEOTIDE SEQUENCE [LARGE SCALE GENOMIC DNA]</scope>
    <source>
        <strain evidence="2 4">KCTC 12974</strain>
    </source>
</reference>
<accession>A0A2N0TYJ8</accession>
<evidence type="ECO:0000313" key="2">
    <source>
        <dbReference type="EMBL" id="PKD19815.1"/>
    </source>
</evidence>
<organism evidence="2 4">
    <name type="scientific">Salegentibacter salarius</name>
    <dbReference type="NCBI Taxonomy" id="435906"/>
    <lineage>
        <taxon>Bacteria</taxon>
        <taxon>Pseudomonadati</taxon>
        <taxon>Bacteroidota</taxon>
        <taxon>Flavobacteriia</taxon>
        <taxon>Flavobacteriales</taxon>
        <taxon>Flavobacteriaceae</taxon>
        <taxon>Salegentibacter</taxon>
    </lineage>
</organism>